<keyword evidence="3" id="KW-1185">Reference proteome</keyword>
<sequence>MQRDDMLVCAGCGVPIQTEHENAPGFAPASALEREQLVCRRCFRLSHYNEVTPTAIGEKEFLEIANTISQKPALVVKVVDLFDFQGSWISGIQRFAGNNDILLIGNKVDLLPKSINEEKVRKWMRGQARDWGVKVVDSALVSSQTGRGVEAAATYMSKYAKGRDVYVVGCTNVGKSSFINQLIKTYGAAEEAVITTSAHPGTTLGLIEIPLEQNQSLYDTPGLINRHQMAHVVSAEDYKVVFPKKEVKPRVYQLQSAQTIFFGGLARLDVVDNQADVVCFMSNELHLHRTKLEKADELYQTHVGGLLQPPTEETRESFPDLKEKSFSISEKTDIVISGLGWITIRPKNKVTVRVHAPEASGVFKRVPLI</sequence>
<dbReference type="GO" id="GO:0005525">
    <property type="term" value="F:GTP binding"/>
    <property type="evidence" value="ECO:0007669"/>
    <property type="project" value="InterPro"/>
</dbReference>
<dbReference type="InterPro" id="IPR027417">
    <property type="entry name" value="P-loop_NTPase"/>
</dbReference>
<dbReference type="InterPro" id="IPR006073">
    <property type="entry name" value="GTP-bd"/>
</dbReference>
<dbReference type="PANTHER" id="PTHR46434:SF1">
    <property type="entry name" value="GENETIC INTERACTOR OF PROHIBITINS 3, MITOCHONDRIAL"/>
    <property type="match status" value="1"/>
</dbReference>
<evidence type="ECO:0000313" key="2">
    <source>
        <dbReference type="EMBL" id="TDQ38029.1"/>
    </source>
</evidence>
<dbReference type="PANTHER" id="PTHR46434">
    <property type="entry name" value="GENETIC INTERACTOR OF PROHIBITINS 3, MITOCHONDRIAL"/>
    <property type="match status" value="1"/>
</dbReference>
<evidence type="ECO:0000313" key="3">
    <source>
        <dbReference type="Proteomes" id="UP000295632"/>
    </source>
</evidence>
<reference evidence="2 3" key="1">
    <citation type="submission" date="2019-03" db="EMBL/GenBank/DDBJ databases">
        <title>Genomic Encyclopedia of Type Strains, Phase IV (KMG-IV): sequencing the most valuable type-strain genomes for metagenomic binning, comparative biology and taxonomic classification.</title>
        <authorList>
            <person name="Goeker M."/>
        </authorList>
    </citation>
    <scope>NUCLEOTIDE SEQUENCE [LARGE SCALE GENOMIC DNA]</scope>
    <source>
        <strain evidence="2 3">DSM 28697</strain>
    </source>
</reference>
<organism evidence="2 3">
    <name type="scientific">Aureibacillus halotolerans</name>
    <dbReference type="NCBI Taxonomy" id="1508390"/>
    <lineage>
        <taxon>Bacteria</taxon>
        <taxon>Bacillati</taxon>
        <taxon>Bacillota</taxon>
        <taxon>Bacilli</taxon>
        <taxon>Bacillales</taxon>
        <taxon>Bacillaceae</taxon>
        <taxon>Aureibacillus</taxon>
    </lineage>
</organism>
<proteinExistence type="predicted"/>
<dbReference type="EMBL" id="SNYJ01000011">
    <property type="protein sequence ID" value="TDQ38029.1"/>
    <property type="molecule type" value="Genomic_DNA"/>
</dbReference>
<feature type="domain" description="CP-type G" evidence="1">
    <location>
        <begin position="59"/>
        <end position="226"/>
    </location>
</feature>
<dbReference type="Pfam" id="PF21516">
    <property type="entry name" value="YqeH-like_C"/>
    <property type="match status" value="1"/>
</dbReference>
<dbReference type="Pfam" id="PF01926">
    <property type="entry name" value="MMR_HSR1"/>
    <property type="match status" value="1"/>
</dbReference>
<dbReference type="Proteomes" id="UP000295632">
    <property type="component" value="Unassembled WGS sequence"/>
</dbReference>
<gene>
    <name evidence="2" type="ORF">EV213_111110</name>
</gene>
<dbReference type="SUPFAM" id="SSF52540">
    <property type="entry name" value="P-loop containing nucleoside triphosphate hydrolases"/>
    <property type="match status" value="1"/>
</dbReference>
<dbReference type="AlphaFoldDB" id="A0A4R6U0W5"/>
<comment type="caution">
    <text evidence="2">The sequence shown here is derived from an EMBL/GenBank/DDBJ whole genome shotgun (WGS) entry which is preliminary data.</text>
</comment>
<dbReference type="InterPro" id="IPR030378">
    <property type="entry name" value="G_CP_dom"/>
</dbReference>
<dbReference type="NCBIfam" id="TIGR03597">
    <property type="entry name" value="GTPase_YqeH"/>
    <property type="match status" value="1"/>
</dbReference>
<dbReference type="InterPro" id="IPR048422">
    <property type="entry name" value="NOA1/YqeH-like_C"/>
</dbReference>
<evidence type="ECO:0000259" key="1">
    <source>
        <dbReference type="PROSITE" id="PS51721"/>
    </source>
</evidence>
<dbReference type="CDD" id="cd01855">
    <property type="entry name" value="YqeH"/>
    <property type="match status" value="1"/>
</dbReference>
<accession>A0A4R6U0W5</accession>
<dbReference type="InterPro" id="IPR050896">
    <property type="entry name" value="Mito_lipid_metab_GTPase"/>
</dbReference>
<name>A0A4R6U0W5_9BACI</name>
<dbReference type="Gene3D" id="3.40.50.300">
    <property type="entry name" value="P-loop containing nucleotide triphosphate hydrolases"/>
    <property type="match status" value="1"/>
</dbReference>
<dbReference type="PROSITE" id="PS51721">
    <property type="entry name" value="G_CP"/>
    <property type="match status" value="1"/>
</dbReference>
<dbReference type="InterPro" id="IPR019988">
    <property type="entry name" value="GTP-bd_ribosome_bgen_YqeH"/>
</dbReference>
<protein>
    <recommendedName>
        <fullName evidence="1">CP-type G domain-containing protein</fullName>
    </recommendedName>
</protein>